<name>A0A1T0CUI9_9GAMM</name>
<dbReference type="InterPro" id="IPR002477">
    <property type="entry name" value="Peptidoglycan-bd-like"/>
</dbReference>
<feature type="domain" description="L,D-TPase catalytic" evidence="9">
    <location>
        <begin position="223"/>
        <end position="352"/>
    </location>
</feature>
<dbReference type="PROSITE" id="PS52029">
    <property type="entry name" value="LD_TPASE"/>
    <property type="match status" value="1"/>
</dbReference>
<keyword evidence="4 7" id="KW-0133">Cell shape</keyword>
<evidence type="ECO:0000259" key="9">
    <source>
        <dbReference type="PROSITE" id="PS52029"/>
    </source>
</evidence>
<comment type="caution">
    <text evidence="10">The sequence shown here is derived from an EMBL/GenBank/DDBJ whole genome shotgun (WGS) entry which is preliminary data.</text>
</comment>
<dbReference type="InterPro" id="IPR050979">
    <property type="entry name" value="LD-transpeptidase"/>
</dbReference>
<dbReference type="GO" id="GO:0018104">
    <property type="term" value="P:peptidoglycan-protein cross-linking"/>
    <property type="evidence" value="ECO:0007669"/>
    <property type="project" value="TreeGrafter"/>
</dbReference>
<dbReference type="SUPFAM" id="SSF141523">
    <property type="entry name" value="L,D-transpeptidase catalytic domain-like"/>
    <property type="match status" value="1"/>
</dbReference>
<dbReference type="Gene3D" id="1.10.101.10">
    <property type="entry name" value="PGBD-like superfamily/PGBD"/>
    <property type="match status" value="1"/>
</dbReference>
<keyword evidence="6 7" id="KW-0961">Cell wall biogenesis/degradation</keyword>
<protein>
    <submittedName>
        <fullName evidence="10">Murein L,D-transpeptidase</fullName>
    </submittedName>
</protein>
<keyword evidence="3" id="KW-0808">Transferase</keyword>
<dbReference type="PANTHER" id="PTHR30582">
    <property type="entry name" value="L,D-TRANSPEPTIDASE"/>
    <property type="match status" value="1"/>
</dbReference>
<proteinExistence type="inferred from homology"/>
<keyword evidence="8" id="KW-0732">Signal</keyword>
<dbReference type="EMBL" id="MUYU01000005">
    <property type="protein sequence ID" value="OOS25992.1"/>
    <property type="molecule type" value="Genomic_DNA"/>
</dbReference>
<dbReference type="GO" id="GO:0008360">
    <property type="term" value="P:regulation of cell shape"/>
    <property type="evidence" value="ECO:0007669"/>
    <property type="project" value="UniProtKB-UniRule"/>
</dbReference>
<evidence type="ECO:0000256" key="4">
    <source>
        <dbReference type="ARBA" id="ARBA00022960"/>
    </source>
</evidence>
<dbReference type="CDD" id="cd16913">
    <property type="entry name" value="YkuD_like"/>
    <property type="match status" value="1"/>
</dbReference>
<dbReference type="InterPro" id="IPR036366">
    <property type="entry name" value="PGBDSf"/>
</dbReference>
<sequence length="352" mass="37999">MKKLSYFALAMSSVLLSHSALASSIDGDIVSGEVILPTSTIANAITTKDGKRVSAYKLTDYAQQVNEAEWSPNMNVNTAMTVKLQTLLDWNHVSPGSIDGGWGVNSKQALTNFQKLKGLEVTGKMNQETWDALTADIPSDQPVLVSYTLTDADVKGPYATLPADAESRSKLKGLYYENIAEMLGERFHMDVAYVKKINPNKKFVAGETITVINTGQPLDAKVTRVVADKQQSTVYAYNNDVLVAAYPSTIGNTQSAAPTGKFKIANKIEMPTYKATVKNDKGESKSYILPSGPNSPVGVLWMGLDKANCGIHGTAIPEVVNRPSTLGCIRLTNWDAMELSTAINTGATVEIR</sequence>
<comment type="pathway">
    <text evidence="1 7">Cell wall biogenesis; peptidoglycan biosynthesis.</text>
</comment>
<evidence type="ECO:0000256" key="3">
    <source>
        <dbReference type="ARBA" id="ARBA00022679"/>
    </source>
</evidence>
<evidence type="ECO:0000256" key="5">
    <source>
        <dbReference type="ARBA" id="ARBA00022984"/>
    </source>
</evidence>
<dbReference type="STRING" id="470453.B0680_01125"/>
<dbReference type="GO" id="GO:0071972">
    <property type="term" value="F:peptidoglycan L,D-transpeptidase activity"/>
    <property type="evidence" value="ECO:0007669"/>
    <property type="project" value="TreeGrafter"/>
</dbReference>
<dbReference type="InterPro" id="IPR036365">
    <property type="entry name" value="PGBD-like_sf"/>
</dbReference>
<dbReference type="InterPro" id="IPR005490">
    <property type="entry name" value="LD_TPept_cat_dom"/>
</dbReference>
<feature type="signal peptide" evidence="8">
    <location>
        <begin position="1"/>
        <end position="22"/>
    </location>
</feature>
<keyword evidence="5 7" id="KW-0573">Peptidoglycan synthesis</keyword>
<feature type="active site" description="Nucleophile" evidence="7">
    <location>
        <position position="328"/>
    </location>
</feature>
<dbReference type="GO" id="GO:0005576">
    <property type="term" value="C:extracellular region"/>
    <property type="evidence" value="ECO:0007669"/>
    <property type="project" value="TreeGrafter"/>
</dbReference>
<dbReference type="Pfam" id="PF03734">
    <property type="entry name" value="YkuD"/>
    <property type="match status" value="1"/>
</dbReference>
<dbReference type="GO" id="GO:0016740">
    <property type="term" value="F:transferase activity"/>
    <property type="evidence" value="ECO:0007669"/>
    <property type="project" value="UniProtKB-KW"/>
</dbReference>
<evidence type="ECO:0000313" key="10">
    <source>
        <dbReference type="EMBL" id="OOS25992.1"/>
    </source>
</evidence>
<organism evidence="10 11">
    <name type="scientific">Moraxella pluranimalium</name>
    <dbReference type="NCBI Taxonomy" id="470453"/>
    <lineage>
        <taxon>Bacteria</taxon>
        <taxon>Pseudomonadati</taxon>
        <taxon>Pseudomonadota</taxon>
        <taxon>Gammaproteobacteria</taxon>
        <taxon>Moraxellales</taxon>
        <taxon>Moraxellaceae</taxon>
        <taxon>Moraxella</taxon>
    </lineage>
</organism>
<dbReference type="OrthoDB" id="9787225at2"/>
<keyword evidence="11" id="KW-1185">Reference proteome</keyword>
<dbReference type="GO" id="GO:0071555">
    <property type="term" value="P:cell wall organization"/>
    <property type="evidence" value="ECO:0007669"/>
    <property type="project" value="UniProtKB-UniRule"/>
</dbReference>
<feature type="chain" id="PRO_5012413683" evidence="8">
    <location>
        <begin position="23"/>
        <end position="352"/>
    </location>
</feature>
<evidence type="ECO:0000256" key="1">
    <source>
        <dbReference type="ARBA" id="ARBA00004752"/>
    </source>
</evidence>
<dbReference type="PANTHER" id="PTHR30582:SF30">
    <property type="entry name" value="BLR4375 PROTEIN"/>
    <property type="match status" value="1"/>
</dbReference>
<reference evidence="10 11" key="1">
    <citation type="submission" date="2017-02" db="EMBL/GenBank/DDBJ databases">
        <title>Draft genome sequence of Moraxella pluranimalium CCUG 54913T type strain.</title>
        <authorList>
            <person name="Salva-Serra F."/>
            <person name="Engstrom-Jakobsson H."/>
            <person name="Thorell K."/>
            <person name="Jaen-Luchoro D."/>
            <person name="Gonzales-Siles L."/>
            <person name="Karlsson R."/>
            <person name="Yazdan S."/>
            <person name="Boulund F."/>
            <person name="Johnning A."/>
            <person name="Engstrand L."/>
            <person name="Kristiansson E."/>
            <person name="Moore E."/>
        </authorList>
    </citation>
    <scope>NUCLEOTIDE SEQUENCE [LARGE SCALE GENOMIC DNA]</scope>
    <source>
        <strain evidence="10 11">CCUG 54913</strain>
    </source>
</reference>
<dbReference type="SUPFAM" id="SSF47090">
    <property type="entry name" value="PGBD-like"/>
    <property type="match status" value="1"/>
</dbReference>
<evidence type="ECO:0000256" key="2">
    <source>
        <dbReference type="ARBA" id="ARBA00005992"/>
    </source>
</evidence>
<comment type="similarity">
    <text evidence="2">Belongs to the YkuD family.</text>
</comment>
<evidence type="ECO:0000256" key="6">
    <source>
        <dbReference type="ARBA" id="ARBA00023316"/>
    </source>
</evidence>
<evidence type="ECO:0000313" key="11">
    <source>
        <dbReference type="Proteomes" id="UP000189800"/>
    </source>
</evidence>
<dbReference type="Gene3D" id="2.40.440.10">
    <property type="entry name" value="L,D-transpeptidase catalytic domain-like"/>
    <property type="match status" value="1"/>
</dbReference>
<dbReference type="InterPro" id="IPR038063">
    <property type="entry name" value="Transpep_catalytic_dom"/>
</dbReference>
<gene>
    <name evidence="10" type="ORF">B0680_01125</name>
</gene>
<dbReference type="AlphaFoldDB" id="A0A1T0CUI9"/>
<dbReference type="Pfam" id="PF01471">
    <property type="entry name" value="PG_binding_1"/>
    <property type="match status" value="1"/>
</dbReference>
<dbReference type="UniPathway" id="UPA00219"/>
<accession>A0A1T0CUI9</accession>
<dbReference type="Proteomes" id="UP000189800">
    <property type="component" value="Unassembled WGS sequence"/>
</dbReference>
<evidence type="ECO:0000256" key="7">
    <source>
        <dbReference type="PROSITE-ProRule" id="PRU01373"/>
    </source>
</evidence>
<feature type="active site" description="Proton donor/acceptor" evidence="7">
    <location>
        <position position="312"/>
    </location>
</feature>
<evidence type="ECO:0000256" key="8">
    <source>
        <dbReference type="SAM" id="SignalP"/>
    </source>
</evidence>